<proteinExistence type="inferred from homology"/>
<dbReference type="STRING" id="1354746.A0A0B2UK95"/>
<dbReference type="GO" id="GO:0030145">
    <property type="term" value="F:manganese ion binding"/>
    <property type="evidence" value="ECO:0007669"/>
    <property type="project" value="InterPro"/>
</dbReference>
<comment type="cofactor">
    <cofactor evidence="1">
        <name>Mn(2+)</name>
        <dbReference type="ChEBI" id="CHEBI:29035"/>
    </cofactor>
</comment>
<evidence type="ECO:0000313" key="10">
    <source>
        <dbReference type="Proteomes" id="UP000031056"/>
    </source>
</evidence>
<keyword evidence="6" id="KW-0378">Hydrolase</keyword>
<dbReference type="Gene3D" id="1.10.10.1050">
    <property type="entry name" value="Dcp2, box A domain"/>
    <property type="match status" value="1"/>
</dbReference>
<dbReference type="PROSITE" id="PS51462">
    <property type="entry name" value="NUDIX"/>
    <property type="match status" value="1"/>
</dbReference>
<comment type="caution">
    <text evidence="9">The sequence shown here is derived from an EMBL/GenBank/DDBJ whole genome shotgun (WGS) entry which is preliminary data.</text>
</comment>
<sequence>MIKNNILNSVASRFLMCLQSDEINSAERLFFILEEAHWFIIDVYNITSISFVEFSKQLLAHVGIETNVDESLKAFIKYRQSVKVFGAILLDPSMTHVLVVKEKKKLKNYSFPKGKKCMNENGIDCATREVYEEIGYDAGSKICNLPIFIFEKITFYFVFNVKTSYPFKTQTKKEIDEIRWIPIKTIMQGECKKRYSIVNTALKKAKNLIFTLKKSRFRLNVKKIMQSIDKKMESYI</sequence>
<evidence type="ECO:0000256" key="1">
    <source>
        <dbReference type="ARBA" id="ARBA00001936"/>
    </source>
</evidence>
<evidence type="ECO:0000256" key="3">
    <source>
        <dbReference type="ARBA" id="ARBA00005279"/>
    </source>
</evidence>
<evidence type="ECO:0000256" key="4">
    <source>
        <dbReference type="ARBA" id="ARBA00022490"/>
    </source>
</evidence>
<dbReference type="GeneID" id="26262200"/>
<evidence type="ECO:0000259" key="8">
    <source>
        <dbReference type="PROSITE" id="PS51462"/>
    </source>
</evidence>
<dbReference type="PROSITE" id="PS00893">
    <property type="entry name" value="NUDIX_BOX"/>
    <property type="match status" value="1"/>
</dbReference>
<keyword evidence="10" id="KW-1185">Reference proteome</keyword>
<organism evidence="9 10">
    <name type="scientific">Ordospora colligata OC4</name>
    <dbReference type="NCBI Taxonomy" id="1354746"/>
    <lineage>
        <taxon>Eukaryota</taxon>
        <taxon>Fungi</taxon>
        <taxon>Fungi incertae sedis</taxon>
        <taxon>Microsporidia</taxon>
        <taxon>Ordosporidae</taxon>
        <taxon>Ordospora</taxon>
    </lineage>
</organism>
<dbReference type="PANTHER" id="PTHR23114:SF17">
    <property type="entry name" value="M7GPPPN-MRNA HYDROLASE"/>
    <property type="match status" value="1"/>
</dbReference>
<evidence type="ECO:0000313" key="9">
    <source>
        <dbReference type="EMBL" id="KHN69420.1"/>
    </source>
</evidence>
<evidence type="ECO:0000256" key="2">
    <source>
        <dbReference type="ARBA" id="ARBA00004496"/>
    </source>
</evidence>
<feature type="domain" description="Nudix hydrolase" evidence="8">
    <location>
        <begin position="80"/>
        <end position="204"/>
    </location>
</feature>
<accession>A0A0B2UK95</accession>
<reference evidence="9 10" key="1">
    <citation type="journal article" date="2014" name="MBio">
        <title>The Ordospora colligata genome; evolution of extreme reduction in microsporidia and host-to-parasite horizontal gene transfer.</title>
        <authorList>
            <person name="Pombert J.-F."/>
            <person name="Haag K.L."/>
            <person name="Beidas S."/>
            <person name="Ebert D."/>
            <person name="Keeling P.J."/>
        </authorList>
    </citation>
    <scope>NUCLEOTIDE SEQUENCE [LARGE SCALE GENOMIC DNA]</scope>
    <source>
        <strain evidence="9 10">OC4</strain>
    </source>
</reference>
<evidence type="ECO:0000256" key="5">
    <source>
        <dbReference type="ARBA" id="ARBA00022723"/>
    </source>
</evidence>
<dbReference type="Pfam" id="PF00293">
    <property type="entry name" value="NUDIX"/>
    <property type="match status" value="1"/>
</dbReference>
<dbReference type="SMART" id="SM01125">
    <property type="entry name" value="DCP2"/>
    <property type="match status" value="1"/>
</dbReference>
<dbReference type="SUPFAM" id="SSF55811">
    <property type="entry name" value="Nudix"/>
    <property type="match status" value="1"/>
</dbReference>
<dbReference type="InterPro" id="IPR007722">
    <property type="entry name" value="DCP2_BoxA"/>
</dbReference>
<dbReference type="Pfam" id="PF05026">
    <property type="entry name" value="DCP2"/>
    <property type="match status" value="1"/>
</dbReference>
<dbReference type="AlphaFoldDB" id="A0A0B2UK95"/>
<dbReference type="Proteomes" id="UP000031056">
    <property type="component" value="Unassembled WGS sequence"/>
</dbReference>
<gene>
    <name evidence="9" type="ORF">M896_081600</name>
</gene>
<dbReference type="InterPro" id="IPR020084">
    <property type="entry name" value="NUDIX_hydrolase_CS"/>
</dbReference>
<dbReference type="OrthoDB" id="18996at2759"/>
<evidence type="ECO:0000256" key="6">
    <source>
        <dbReference type="ARBA" id="ARBA00022801"/>
    </source>
</evidence>
<dbReference type="InterPro" id="IPR015797">
    <property type="entry name" value="NUDIX_hydrolase-like_dom_sf"/>
</dbReference>
<dbReference type="EMBL" id="JOKQ01000008">
    <property type="protein sequence ID" value="KHN69420.1"/>
    <property type="molecule type" value="Genomic_DNA"/>
</dbReference>
<keyword evidence="7" id="KW-0694">RNA-binding</keyword>
<comment type="subcellular location">
    <subcellularLocation>
        <location evidence="2">Cytoplasm</location>
    </subcellularLocation>
</comment>
<dbReference type="InterPro" id="IPR036189">
    <property type="entry name" value="DCP2_BoxA_sf"/>
</dbReference>
<dbReference type="GO" id="GO:0000290">
    <property type="term" value="P:deadenylation-dependent decapping of nuclear-transcribed mRNA"/>
    <property type="evidence" value="ECO:0007669"/>
    <property type="project" value="TreeGrafter"/>
</dbReference>
<comment type="similarity">
    <text evidence="3">Belongs to the Nudix hydrolase family. DCP2 subfamily.</text>
</comment>
<protein>
    <submittedName>
        <fullName evidence="9">mRNA decapping enzyme 2</fullName>
    </submittedName>
</protein>
<dbReference type="VEuPathDB" id="MicrosporidiaDB:M896_081600"/>
<dbReference type="GO" id="GO:0003723">
    <property type="term" value="F:RNA binding"/>
    <property type="evidence" value="ECO:0007669"/>
    <property type="project" value="UniProtKB-KW"/>
</dbReference>
<dbReference type="RefSeq" id="XP_014563462.1">
    <property type="nucleotide sequence ID" value="XM_014707976.1"/>
</dbReference>
<dbReference type="GO" id="GO:0016787">
    <property type="term" value="F:hydrolase activity"/>
    <property type="evidence" value="ECO:0007669"/>
    <property type="project" value="UniProtKB-KW"/>
</dbReference>
<dbReference type="HOGENOM" id="CLU_008108_5_0_1"/>
<dbReference type="InParanoid" id="A0A0B2UK95"/>
<keyword evidence="5" id="KW-0479">Metal-binding</keyword>
<dbReference type="GO" id="GO:0005737">
    <property type="term" value="C:cytoplasm"/>
    <property type="evidence" value="ECO:0007669"/>
    <property type="project" value="UniProtKB-SubCell"/>
</dbReference>
<dbReference type="SUPFAM" id="SSF140586">
    <property type="entry name" value="Dcp2 domain-like"/>
    <property type="match status" value="1"/>
</dbReference>
<keyword evidence="4" id="KW-0963">Cytoplasm</keyword>
<dbReference type="PANTHER" id="PTHR23114">
    <property type="entry name" value="M7GPPPN-MRNA HYDROLASE"/>
    <property type="match status" value="1"/>
</dbReference>
<evidence type="ECO:0000256" key="7">
    <source>
        <dbReference type="ARBA" id="ARBA00022884"/>
    </source>
</evidence>
<dbReference type="Gene3D" id="3.90.79.10">
    <property type="entry name" value="Nucleoside Triphosphate Pyrophosphohydrolase"/>
    <property type="match status" value="1"/>
</dbReference>
<name>A0A0B2UK95_9MICR</name>
<dbReference type="InterPro" id="IPR000086">
    <property type="entry name" value="NUDIX_hydrolase_dom"/>
</dbReference>